<gene>
    <name evidence="2" type="ORF">COU89_00915</name>
</gene>
<evidence type="ECO:0008006" key="4">
    <source>
        <dbReference type="Google" id="ProtNLM"/>
    </source>
</evidence>
<comment type="caution">
    <text evidence="2">The sequence shown here is derived from an EMBL/GenBank/DDBJ whole genome shotgun (WGS) entry which is preliminary data.</text>
</comment>
<dbReference type="Proteomes" id="UP000231569">
    <property type="component" value="Unassembled WGS sequence"/>
</dbReference>
<keyword evidence="1" id="KW-0472">Membrane</keyword>
<evidence type="ECO:0000313" key="2">
    <source>
        <dbReference type="EMBL" id="PJE63875.1"/>
    </source>
</evidence>
<feature type="transmembrane region" description="Helical" evidence="1">
    <location>
        <begin position="343"/>
        <end position="365"/>
    </location>
</feature>
<organism evidence="2 3">
    <name type="scientific">Candidatus Roizmanbacteria bacterium CG10_big_fil_rev_8_21_14_0_10_45_7</name>
    <dbReference type="NCBI Taxonomy" id="1974854"/>
    <lineage>
        <taxon>Bacteria</taxon>
        <taxon>Candidatus Roizmaniibacteriota</taxon>
    </lineage>
</organism>
<proteinExistence type="predicted"/>
<keyword evidence="1" id="KW-0812">Transmembrane</keyword>
<feature type="transmembrane region" description="Helical" evidence="1">
    <location>
        <begin position="269"/>
        <end position="289"/>
    </location>
</feature>
<keyword evidence="1" id="KW-1133">Transmembrane helix</keyword>
<evidence type="ECO:0000313" key="3">
    <source>
        <dbReference type="Proteomes" id="UP000231569"/>
    </source>
</evidence>
<feature type="transmembrane region" description="Helical" evidence="1">
    <location>
        <begin position="150"/>
        <end position="173"/>
    </location>
</feature>
<reference evidence="3" key="1">
    <citation type="submission" date="2017-09" db="EMBL/GenBank/DDBJ databases">
        <title>Depth-based differentiation of microbial function through sediment-hosted aquifers and enrichment of novel symbionts in the deep terrestrial subsurface.</title>
        <authorList>
            <person name="Probst A.J."/>
            <person name="Ladd B."/>
            <person name="Jarett J.K."/>
            <person name="Geller-Mcgrath D.E."/>
            <person name="Sieber C.M.K."/>
            <person name="Emerson J.B."/>
            <person name="Anantharaman K."/>
            <person name="Thomas B.C."/>
            <person name="Malmstrom R."/>
            <person name="Stieglmeier M."/>
            <person name="Klingl A."/>
            <person name="Woyke T."/>
            <person name="Ryan C.M."/>
            <person name="Banfield J.F."/>
        </authorList>
    </citation>
    <scope>NUCLEOTIDE SEQUENCE [LARGE SCALE GENOMIC DNA]</scope>
</reference>
<dbReference type="AlphaFoldDB" id="A0A2M8KVB8"/>
<feature type="transmembrane region" description="Helical" evidence="1">
    <location>
        <begin position="301"/>
        <end position="323"/>
    </location>
</feature>
<feature type="transmembrane region" description="Helical" evidence="1">
    <location>
        <begin position="81"/>
        <end position="100"/>
    </location>
</feature>
<protein>
    <recommendedName>
        <fullName evidence="4">Glycosyltransferase RgtA/B/C/D-like domain-containing protein</fullName>
    </recommendedName>
</protein>
<feature type="transmembrane region" description="Helical" evidence="1">
    <location>
        <begin position="219"/>
        <end position="235"/>
    </location>
</feature>
<dbReference type="Pfam" id="PF26314">
    <property type="entry name" value="MptA_B_family"/>
    <property type="match status" value="1"/>
</dbReference>
<sequence>MINPLLLYYPITLLLFIYSYGFVDLNLTLSSNPILFNFVTWVQHLVYFNRPLSLKVFIVLIVLLYLLYSITLLFNYSLKRFPWRPVIFLAVILSLSYPMLSSDVFKYLFAAKELLVYHANPHLVAPWVFEGDTWLRFMRWIHTPSPYGPVMTALAIPYYILGFGKFVPTLYLFKLDQIFWYGLSIWVIGKLSKSTRAQLFFALNPLVLLEWLVNAHNDAPMISLLLLSLYLFSLGRRLPSLISLLFSIGIKYVTIIFLPFIFLKKKIPFNSILYTLYSILFLAPLLYHYSSQYQPWYVTWLVPFAALSGSTLLMSLTAAYSLGALLRYIPFIQTGLWHQSATYFALLTFLPLALTALYFLILYLFKHYHDSNYSSKR</sequence>
<feature type="transmembrane region" description="Helical" evidence="1">
    <location>
        <begin position="6"/>
        <end position="27"/>
    </location>
</feature>
<feature type="transmembrane region" description="Helical" evidence="1">
    <location>
        <begin position="242"/>
        <end position="263"/>
    </location>
</feature>
<name>A0A2M8KVB8_9BACT</name>
<accession>A0A2M8KVB8</accession>
<dbReference type="EMBL" id="PFEE01000020">
    <property type="protein sequence ID" value="PJE63875.1"/>
    <property type="molecule type" value="Genomic_DNA"/>
</dbReference>
<feature type="transmembrane region" description="Helical" evidence="1">
    <location>
        <begin position="56"/>
        <end position="74"/>
    </location>
</feature>
<evidence type="ECO:0000256" key="1">
    <source>
        <dbReference type="SAM" id="Phobius"/>
    </source>
</evidence>